<name>A0A0G0K5A4_9BACT</name>
<organism evidence="2 3">
    <name type="scientific">Candidatus Falkowbacteria bacterium GW2011_GWE1_38_31</name>
    <dbReference type="NCBI Taxonomy" id="1618638"/>
    <lineage>
        <taxon>Bacteria</taxon>
        <taxon>Candidatus Falkowiibacteriota</taxon>
    </lineage>
</organism>
<comment type="caution">
    <text evidence="2">The sequence shown here is derived from an EMBL/GenBank/DDBJ whole genome shotgun (WGS) entry which is preliminary data.</text>
</comment>
<keyword evidence="1" id="KW-0812">Transmembrane</keyword>
<keyword evidence="1" id="KW-0472">Membrane</keyword>
<dbReference type="AlphaFoldDB" id="A0A0G0K5A4"/>
<feature type="transmembrane region" description="Helical" evidence="1">
    <location>
        <begin position="124"/>
        <end position="145"/>
    </location>
</feature>
<accession>A0A0G0K5A4</accession>
<protein>
    <submittedName>
        <fullName evidence="2">Uncharacterized protein</fullName>
    </submittedName>
</protein>
<reference evidence="2 3" key="1">
    <citation type="journal article" date="2015" name="Nature">
        <title>rRNA introns, odd ribosomes, and small enigmatic genomes across a large radiation of phyla.</title>
        <authorList>
            <person name="Brown C.T."/>
            <person name="Hug L.A."/>
            <person name="Thomas B.C."/>
            <person name="Sharon I."/>
            <person name="Castelle C.J."/>
            <person name="Singh A."/>
            <person name="Wilkins M.J."/>
            <person name="Williams K.H."/>
            <person name="Banfield J.F."/>
        </authorList>
    </citation>
    <scope>NUCLEOTIDE SEQUENCE [LARGE SCALE GENOMIC DNA]</scope>
</reference>
<feature type="transmembrane region" description="Helical" evidence="1">
    <location>
        <begin position="84"/>
        <end position="104"/>
    </location>
</feature>
<keyword evidence="1" id="KW-1133">Transmembrane helix</keyword>
<sequence length="155" mass="18717">MKKHLFFYKRLLRLYPKKFQDTFQKEMLDTFEDYYQNTLKEKGKVDVIFWKQVLLDEVWGAIQENINNFNKITIANIMKKENKIILIGLLLFLPIAFTLFITILEHFETFAFLRIPTPIYDYAWFRISILYILPIIGIIFCTLGVRKKYSFKKLI</sequence>
<evidence type="ECO:0000256" key="1">
    <source>
        <dbReference type="SAM" id="Phobius"/>
    </source>
</evidence>
<dbReference type="Proteomes" id="UP000034022">
    <property type="component" value="Unassembled WGS sequence"/>
</dbReference>
<gene>
    <name evidence="2" type="ORF">US91_C0004G0085</name>
</gene>
<evidence type="ECO:0000313" key="2">
    <source>
        <dbReference type="EMBL" id="KKQ70600.1"/>
    </source>
</evidence>
<proteinExistence type="predicted"/>
<dbReference type="EMBL" id="LBUU01000004">
    <property type="protein sequence ID" value="KKQ70600.1"/>
    <property type="molecule type" value="Genomic_DNA"/>
</dbReference>
<evidence type="ECO:0000313" key="3">
    <source>
        <dbReference type="Proteomes" id="UP000034022"/>
    </source>
</evidence>